<dbReference type="PANTHER" id="PTHR30461">
    <property type="entry name" value="DNA-INVERTASE FROM LAMBDOID PROPHAGE"/>
    <property type="match status" value="1"/>
</dbReference>
<evidence type="ECO:0000259" key="5">
    <source>
        <dbReference type="PROSITE" id="PS51736"/>
    </source>
</evidence>
<sequence>MTPRKRRLVAYLRVSTIEQAEHGFGLDSQRKAIRDAAKALDGRVVSWCADEGKSGALDATERPGLTEALTLLRTGAADGLIVRDLDRLARAVTVQEALLAEVWCNDGAAVFTASPPTEVARDDPDDPMRTAMREMAGVFAGLERRLIAKRLRDGRRAKAAAGGHAIGATPYGWRSGKRSVDNPNGALVPVPEEQAALERMKVLAEQGNSTRQIAAALTGEGYPTKRGGSWSGATVARILARHQSAESVAVQGSSDGEV</sequence>
<keyword evidence="1" id="KW-0229">DNA integration</keyword>
<dbReference type="Proteomes" id="UP001084650">
    <property type="component" value="Unassembled WGS sequence"/>
</dbReference>
<protein>
    <submittedName>
        <fullName evidence="6">Recombinase family protein</fullName>
    </submittedName>
</protein>
<dbReference type="PROSITE" id="PS51736">
    <property type="entry name" value="RECOMBINASES_3"/>
    <property type="match status" value="1"/>
</dbReference>
<evidence type="ECO:0000256" key="3">
    <source>
        <dbReference type="ARBA" id="ARBA00023172"/>
    </source>
</evidence>
<evidence type="ECO:0000256" key="2">
    <source>
        <dbReference type="ARBA" id="ARBA00023125"/>
    </source>
</evidence>
<proteinExistence type="predicted"/>
<dbReference type="InterPro" id="IPR011109">
    <property type="entry name" value="DNA_bind_recombinase_dom"/>
</dbReference>
<keyword evidence="3" id="KW-0233">DNA recombination</keyword>
<evidence type="ECO:0000256" key="4">
    <source>
        <dbReference type="PROSITE-ProRule" id="PRU10137"/>
    </source>
</evidence>
<dbReference type="InterPro" id="IPR036162">
    <property type="entry name" value="Resolvase-like_N_sf"/>
</dbReference>
<dbReference type="PANTHER" id="PTHR30461:SF23">
    <property type="entry name" value="DNA RECOMBINASE-RELATED"/>
    <property type="match status" value="1"/>
</dbReference>
<dbReference type="Pfam" id="PF07508">
    <property type="entry name" value="Recombinase"/>
    <property type="match status" value="1"/>
</dbReference>
<feature type="domain" description="Resolvase/invertase-type recombinase catalytic" evidence="5">
    <location>
        <begin position="7"/>
        <end position="162"/>
    </location>
</feature>
<dbReference type="InterPro" id="IPR006118">
    <property type="entry name" value="Recombinase_CS"/>
</dbReference>
<organism evidence="6 7">
    <name type="scientific">Mycolicibacterium iranicum</name>
    <name type="common">Mycobacterium iranicum</name>
    <dbReference type="NCBI Taxonomy" id="912594"/>
    <lineage>
        <taxon>Bacteria</taxon>
        <taxon>Bacillati</taxon>
        <taxon>Actinomycetota</taxon>
        <taxon>Actinomycetes</taxon>
        <taxon>Mycobacteriales</taxon>
        <taxon>Mycobacteriaceae</taxon>
        <taxon>Mycolicibacterium</taxon>
    </lineage>
</organism>
<feature type="active site" description="O-(5'-phospho-DNA)-serine intermediate" evidence="4">
    <location>
        <position position="15"/>
    </location>
</feature>
<dbReference type="InterPro" id="IPR006119">
    <property type="entry name" value="Resolv_N"/>
</dbReference>
<dbReference type="Gene3D" id="3.40.50.1390">
    <property type="entry name" value="Resolvase, N-terminal catalytic domain"/>
    <property type="match status" value="1"/>
</dbReference>
<name>A0ABT4HQB9_MYCIR</name>
<comment type="caution">
    <text evidence="6">The sequence shown here is derived from an EMBL/GenBank/DDBJ whole genome shotgun (WGS) entry which is preliminary data.</text>
</comment>
<dbReference type="RefSeq" id="WP_268787774.1">
    <property type="nucleotide sequence ID" value="NZ_JAPQYE010000022.1"/>
</dbReference>
<keyword evidence="7" id="KW-1185">Reference proteome</keyword>
<reference evidence="6" key="1">
    <citation type="submission" date="2022-12" db="EMBL/GenBank/DDBJ databases">
        <title>Whole genome sequence of Mycolicibacterium iranicum strain SBH312.</title>
        <authorList>
            <person name="Jani J."/>
            <person name="Arifin Mustapha Z."/>
            <person name="Ahmed K."/>
            <person name="Kai Ling C."/>
        </authorList>
    </citation>
    <scope>NUCLEOTIDE SEQUENCE</scope>
    <source>
        <strain evidence="6">SBH312</strain>
    </source>
</reference>
<accession>A0ABT4HQB9</accession>
<dbReference type="Pfam" id="PF00239">
    <property type="entry name" value="Resolvase"/>
    <property type="match status" value="1"/>
</dbReference>
<keyword evidence="2" id="KW-0238">DNA-binding</keyword>
<evidence type="ECO:0000313" key="6">
    <source>
        <dbReference type="EMBL" id="MCZ0731867.1"/>
    </source>
</evidence>
<evidence type="ECO:0000313" key="7">
    <source>
        <dbReference type="Proteomes" id="UP001084650"/>
    </source>
</evidence>
<dbReference type="EMBL" id="JAPQYE010000022">
    <property type="protein sequence ID" value="MCZ0731867.1"/>
    <property type="molecule type" value="Genomic_DNA"/>
</dbReference>
<dbReference type="SUPFAM" id="SSF53041">
    <property type="entry name" value="Resolvase-like"/>
    <property type="match status" value="1"/>
</dbReference>
<gene>
    <name evidence="6" type="ORF">OY187_27820</name>
</gene>
<dbReference type="SMART" id="SM00857">
    <property type="entry name" value="Resolvase"/>
    <property type="match status" value="1"/>
</dbReference>
<dbReference type="CDD" id="cd00338">
    <property type="entry name" value="Ser_Recombinase"/>
    <property type="match status" value="1"/>
</dbReference>
<evidence type="ECO:0000256" key="1">
    <source>
        <dbReference type="ARBA" id="ARBA00022908"/>
    </source>
</evidence>
<dbReference type="Gene3D" id="3.90.1750.20">
    <property type="entry name" value="Putative Large Serine Recombinase, Chain B, Domain 2"/>
    <property type="match status" value="1"/>
</dbReference>
<dbReference type="InterPro" id="IPR050639">
    <property type="entry name" value="SSR_resolvase"/>
</dbReference>
<dbReference type="PROSITE" id="PS00397">
    <property type="entry name" value="RECOMBINASES_1"/>
    <property type="match status" value="1"/>
</dbReference>
<dbReference type="InterPro" id="IPR038109">
    <property type="entry name" value="DNA_bind_recomb_sf"/>
</dbReference>